<feature type="transmembrane region" description="Helical" evidence="2">
    <location>
        <begin position="80"/>
        <end position="104"/>
    </location>
</feature>
<accession>A0A1B0ZJW2</accession>
<keyword evidence="2" id="KW-0812">Transmembrane</keyword>
<evidence type="ECO:0000313" key="4">
    <source>
        <dbReference type="Proteomes" id="UP000092596"/>
    </source>
</evidence>
<sequence>MLARKEPHVSEKDNRDADQRRGSRRATASEGLTRAEARKFVEHSTKEHVSNLVSFVLVLLAPAALFWTLALLPWTAEDPALATIVGLAVALILVIAGLVVHFVVPRKRHGVLEAVEEGHVEPTPESAKVAKAHREKAKPLNAVLLGVGFLAVLASLACAVHAFMTSGFWPRIFLDIGCAFGLAAVAFAAFYWPFTTRRLARHLGAAQHPSEEHEEG</sequence>
<dbReference type="EMBL" id="CP012117">
    <property type="protein sequence ID" value="ANP28239.1"/>
    <property type="molecule type" value="Genomic_DNA"/>
</dbReference>
<feature type="transmembrane region" description="Helical" evidence="2">
    <location>
        <begin position="140"/>
        <end position="162"/>
    </location>
</feature>
<feature type="region of interest" description="Disordered" evidence="1">
    <location>
        <begin position="1"/>
        <end position="31"/>
    </location>
</feature>
<organism evidence="3 4">
    <name type="scientific">Dermabacter vaginalis</name>
    <dbReference type="NCBI Taxonomy" id="1630135"/>
    <lineage>
        <taxon>Bacteria</taxon>
        <taxon>Bacillati</taxon>
        <taxon>Actinomycetota</taxon>
        <taxon>Actinomycetes</taxon>
        <taxon>Micrococcales</taxon>
        <taxon>Dermabacteraceae</taxon>
        <taxon>Dermabacter</taxon>
    </lineage>
</organism>
<feature type="compositionally biased region" description="Basic and acidic residues" evidence="1">
    <location>
        <begin position="1"/>
        <end position="21"/>
    </location>
</feature>
<dbReference type="KEGG" id="dva:DAD186_16890"/>
<reference evidence="3 4" key="1">
    <citation type="submission" date="2015-06" db="EMBL/GenBank/DDBJ databases">
        <title>Investigation of pathophysiology for high-risk pregnancy and development of treatment modality based on it.</title>
        <authorList>
            <person name="Kim B.-C."/>
            <person name="Lim S."/>
        </authorList>
    </citation>
    <scope>NUCLEOTIDE SEQUENCE [LARGE SCALE GENOMIC DNA]</scope>
    <source>
        <strain evidence="3 4">AD1-86</strain>
    </source>
</reference>
<proteinExistence type="predicted"/>
<dbReference type="AlphaFoldDB" id="A0A1B0ZJW2"/>
<dbReference type="Proteomes" id="UP000092596">
    <property type="component" value="Chromosome"/>
</dbReference>
<name>A0A1B0ZJW2_9MICO</name>
<keyword evidence="2" id="KW-0472">Membrane</keyword>
<keyword evidence="2" id="KW-1133">Transmembrane helix</keyword>
<feature type="transmembrane region" description="Helical" evidence="2">
    <location>
        <begin position="52"/>
        <end position="74"/>
    </location>
</feature>
<protein>
    <submittedName>
        <fullName evidence="3">Uncharacterized protein</fullName>
    </submittedName>
</protein>
<evidence type="ECO:0000313" key="3">
    <source>
        <dbReference type="EMBL" id="ANP28239.1"/>
    </source>
</evidence>
<evidence type="ECO:0000256" key="2">
    <source>
        <dbReference type="SAM" id="Phobius"/>
    </source>
</evidence>
<gene>
    <name evidence="3" type="ORF">DAD186_16890</name>
</gene>
<evidence type="ECO:0000256" key="1">
    <source>
        <dbReference type="SAM" id="MobiDB-lite"/>
    </source>
</evidence>
<feature type="transmembrane region" description="Helical" evidence="2">
    <location>
        <begin position="168"/>
        <end position="192"/>
    </location>
</feature>